<accession>A0A1X1R822</accession>
<dbReference type="InterPro" id="IPR024072">
    <property type="entry name" value="DHFR-like_dom_sf"/>
</dbReference>
<protein>
    <submittedName>
        <fullName evidence="1">Uncharacterized protein</fullName>
    </submittedName>
</protein>
<dbReference type="STRING" id="1793.AWC04_13995"/>
<comment type="caution">
    <text evidence="1">The sequence shown here is derived from an EMBL/GenBank/DDBJ whole genome shotgun (WGS) entry which is preliminary data.</text>
</comment>
<evidence type="ECO:0000313" key="2">
    <source>
        <dbReference type="Proteomes" id="UP000193484"/>
    </source>
</evidence>
<dbReference type="Gene3D" id="3.40.430.10">
    <property type="entry name" value="Dihydrofolate Reductase, subunit A"/>
    <property type="match status" value="1"/>
</dbReference>
<sequence>MGRIIYDAATTLNGWIADENHSLDWLFAVEGGAAPTPEQYPADAAVLVEGSHTYEWVLRNENLIAEPAKWQRLFGDKPTFVFTSRELPVPDGADVRLICGEVTDALPALPAAAGAGDIWVIGVGDPGQRAIGSRP</sequence>
<proteinExistence type="predicted"/>
<name>A0A1X1R822_MYCFA</name>
<reference evidence="1 2" key="1">
    <citation type="submission" date="2016-01" db="EMBL/GenBank/DDBJ databases">
        <title>The new phylogeny of the genus Mycobacterium.</title>
        <authorList>
            <person name="Tarcisio F."/>
            <person name="Conor M."/>
            <person name="Antonella G."/>
            <person name="Elisabetta G."/>
            <person name="Giulia F.S."/>
            <person name="Sara T."/>
            <person name="Anna F."/>
            <person name="Clotilde B."/>
            <person name="Roberto B."/>
            <person name="Veronica D.S."/>
            <person name="Fabio R."/>
            <person name="Monica P."/>
            <person name="Olivier J."/>
            <person name="Enrico T."/>
            <person name="Nicola S."/>
        </authorList>
    </citation>
    <scope>NUCLEOTIDE SEQUENCE [LARGE SCALE GENOMIC DNA]</scope>
    <source>
        <strain evidence="1 2">DSM 44179</strain>
    </source>
</reference>
<dbReference type="OrthoDB" id="3427770at2"/>
<gene>
    <name evidence="1" type="ORF">AWC04_13995</name>
</gene>
<dbReference type="SUPFAM" id="SSF53597">
    <property type="entry name" value="Dihydrofolate reductase-like"/>
    <property type="match status" value="1"/>
</dbReference>
<evidence type="ECO:0000313" key="1">
    <source>
        <dbReference type="EMBL" id="ORV01098.1"/>
    </source>
</evidence>
<dbReference type="RefSeq" id="WP_085097569.1">
    <property type="nucleotide sequence ID" value="NZ_AP022603.1"/>
</dbReference>
<dbReference type="AlphaFoldDB" id="A0A1X1R822"/>
<organism evidence="1 2">
    <name type="scientific">Mycolicibacterium fallax</name>
    <name type="common">Mycobacterium fallax</name>
    <dbReference type="NCBI Taxonomy" id="1793"/>
    <lineage>
        <taxon>Bacteria</taxon>
        <taxon>Bacillati</taxon>
        <taxon>Actinomycetota</taxon>
        <taxon>Actinomycetes</taxon>
        <taxon>Mycobacteriales</taxon>
        <taxon>Mycobacteriaceae</taxon>
        <taxon>Mycolicibacterium</taxon>
    </lineage>
</organism>
<dbReference type="Proteomes" id="UP000193484">
    <property type="component" value="Unassembled WGS sequence"/>
</dbReference>
<keyword evidence="2" id="KW-1185">Reference proteome</keyword>
<dbReference type="EMBL" id="LQOJ01000047">
    <property type="protein sequence ID" value="ORV01098.1"/>
    <property type="molecule type" value="Genomic_DNA"/>
</dbReference>